<dbReference type="AlphaFoldDB" id="A0A9W6U678"/>
<evidence type="ECO:0000313" key="2">
    <source>
        <dbReference type="EMBL" id="GMF26784.1"/>
    </source>
</evidence>
<proteinExistence type="predicted"/>
<dbReference type="PANTHER" id="PTHR44329">
    <property type="entry name" value="SERINE/THREONINE-PROTEIN KINASE TNNI3K-RELATED"/>
    <property type="match status" value="1"/>
</dbReference>
<protein>
    <submittedName>
        <fullName evidence="2">Unnamed protein product</fullName>
    </submittedName>
</protein>
<gene>
    <name evidence="2" type="ORF">Plil01_001115800</name>
</gene>
<dbReference type="PANTHER" id="PTHR44329:SF214">
    <property type="entry name" value="PROTEIN KINASE DOMAIN-CONTAINING PROTEIN"/>
    <property type="match status" value="1"/>
</dbReference>
<dbReference type="EMBL" id="BSXW01000628">
    <property type="protein sequence ID" value="GMF26784.1"/>
    <property type="molecule type" value="Genomic_DNA"/>
</dbReference>
<feature type="domain" description="Protein kinase" evidence="1">
    <location>
        <begin position="160"/>
        <end position="356"/>
    </location>
</feature>
<organism evidence="2 3">
    <name type="scientific">Phytophthora lilii</name>
    <dbReference type="NCBI Taxonomy" id="2077276"/>
    <lineage>
        <taxon>Eukaryota</taxon>
        <taxon>Sar</taxon>
        <taxon>Stramenopiles</taxon>
        <taxon>Oomycota</taxon>
        <taxon>Peronosporomycetes</taxon>
        <taxon>Peronosporales</taxon>
        <taxon>Peronosporaceae</taxon>
        <taxon>Phytophthora</taxon>
    </lineage>
</organism>
<dbReference type="CDD" id="cd21037">
    <property type="entry name" value="MLKL_NTD"/>
    <property type="match status" value="1"/>
</dbReference>
<dbReference type="Proteomes" id="UP001165083">
    <property type="component" value="Unassembled WGS sequence"/>
</dbReference>
<dbReference type="GO" id="GO:0004674">
    <property type="term" value="F:protein serine/threonine kinase activity"/>
    <property type="evidence" value="ECO:0007669"/>
    <property type="project" value="TreeGrafter"/>
</dbReference>
<evidence type="ECO:0000313" key="3">
    <source>
        <dbReference type="Proteomes" id="UP001165083"/>
    </source>
</evidence>
<dbReference type="GO" id="GO:0005524">
    <property type="term" value="F:ATP binding"/>
    <property type="evidence" value="ECO:0007669"/>
    <property type="project" value="InterPro"/>
</dbReference>
<comment type="caution">
    <text evidence="2">The sequence shown here is derived from an EMBL/GenBank/DDBJ whole genome shotgun (WGS) entry which is preliminary data.</text>
</comment>
<dbReference type="Gene3D" id="1.10.510.10">
    <property type="entry name" value="Transferase(Phosphotransferase) domain 1"/>
    <property type="match status" value="1"/>
</dbReference>
<dbReference type="InterPro" id="IPR001245">
    <property type="entry name" value="Ser-Thr/Tyr_kinase_cat_dom"/>
</dbReference>
<dbReference type="CDD" id="cd00180">
    <property type="entry name" value="PKc"/>
    <property type="match status" value="1"/>
</dbReference>
<dbReference type="Pfam" id="PF22215">
    <property type="entry name" value="MLKL_N"/>
    <property type="match status" value="1"/>
</dbReference>
<evidence type="ECO:0000259" key="1">
    <source>
        <dbReference type="PROSITE" id="PS50011"/>
    </source>
</evidence>
<dbReference type="SMART" id="SM00220">
    <property type="entry name" value="S_TKc"/>
    <property type="match status" value="1"/>
</dbReference>
<dbReference type="InterPro" id="IPR054000">
    <property type="entry name" value="MLKL_N"/>
</dbReference>
<accession>A0A9W6U678</accession>
<sequence>MEFPSLVSIIQSVLNKAYSKYEELEEAKAVCQRLHERLGEFLKVLDTIDPDTFQAEDLLQRLQTLVEAFAASVDKYASQTVVDHLMGVSDFLDDIKLYNENLDNLLSLLPVRQTAVLVEWRSEFEQTSANMLTALFKLRKKTFLKLDTPPSWLIAANEVSALDESIDKDDLTEIFVEKWQGVQVAVKQFGIIGESPVFDKHFAMWRTLFHPHVAQLFGAGSKGGAPFFVYEYASQRSLDRCWNQMKHSDVWKVLHQAALGLLNLHSRHVVHGNLSCSKILVNYSGHSKLFDFGASYFRENNRSNSIKPEMREEFAAPECIGLGGDGNKSGLRHSPSFESDVYSFGLAIMEAIGTCL</sequence>
<reference evidence="2" key="1">
    <citation type="submission" date="2023-04" db="EMBL/GenBank/DDBJ databases">
        <title>Phytophthora lilii NBRC 32176.</title>
        <authorList>
            <person name="Ichikawa N."/>
            <person name="Sato H."/>
            <person name="Tonouchi N."/>
        </authorList>
    </citation>
    <scope>NUCLEOTIDE SEQUENCE</scope>
    <source>
        <strain evidence="2">NBRC 32176</strain>
    </source>
</reference>
<dbReference type="Pfam" id="PF07714">
    <property type="entry name" value="PK_Tyr_Ser-Thr"/>
    <property type="match status" value="1"/>
</dbReference>
<name>A0A9W6U678_9STRA</name>
<dbReference type="InterPro" id="IPR051681">
    <property type="entry name" value="Ser/Thr_Kinases-Pseudokinases"/>
</dbReference>
<dbReference type="PROSITE" id="PS50011">
    <property type="entry name" value="PROTEIN_KINASE_DOM"/>
    <property type="match status" value="1"/>
</dbReference>
<keyword evidence="3" id="KW-1185">Reference proteome</keyword>
<dbReference type="OrthoDB" id="346907at2759"/>
<dbReference type="InterPro" id="IPR059179">
    <property type="entry name" value="MLKL-like_MCAfunc"/>
</dbReference>
<dbReference type="SUPFAM" id="SSF56112">
    <property type="entry name" value="Protein kinase-like (PK-like)"/>
    <property type="match status" value="1"/>
</dbReference>
<dbReference type="InterPro" id="IPR000719">
    <property type="entry name" value="Prot_kinase_dom"/>
</dbReference>
<dbReference type="InterPro" id="IPR011009">
    <property type="entry name" value="Kinase-like_dom_sf"/>
</dbReference>